<evidence type="ECO:0008006" key="4">
    <source>
        <dbReference type="Google" id="ProtNLM"/>
    </source>
</evidence>
<feature type="signal peptide" evidence="1">
    <location>
        <begin position="1"/>
        <end position="30"/>
    </location>
</feature>
<sequence>MRIESKQTVDAALAALACLTGLTLPVAAHACATCGCSLSTDAATGYSAMPGWRISLDYTFIPQNQLRSGTHAVSNVVPAAINAAGGSQEVENQTINRYWNLGISYSPNPKWNFSAIVPFVDRGHSTYGNATPDQLTSDNLSGVTSKGLGDIKLIASYQGFLPTRNLGVQLGVKLPTGKYGGQNVLTGANVGRSPVFFSSGPNSANGQALDTSLQPGTGSTDLIVGAYYYQPISQNFDAFVNGQFQVAVVENLRGLGEDFRPGNQATVSVGLRYEENPRIVPQLQINVTRKSSDQGALADTGNTAGTVVYLSPGVTVNVVKNLNVYAFVQKALYSRLSGYQLFPRWSGTVGASYAF</sequence>
<dbReference type="RefSeq" id="WP_089460636.1">
    <property type="nucleotide sequence ID" value="NZ_CM009575.1"/>
</dbReference>
<dbReference type="EMBL" id="PQVP01000002">
    <property type="protein sequence ID" value="POZ84598.1"/>
    <property type="molecule type" value="Genomic_DNA"/>
</dbReference>
<accession>A0A2S5DZU4</accession>
<evidence type="ECO:0000313" key="2">
    <source>
        <dbReference type="EMBL" id="POZ84598.1"/>
    </source>
</evidence>
<evidence type="ECO:0000313" key="3">
    <source>
        <dbReference type="Proteomes" id="UP000238655"/>
    </source>
</evidence>
<name>A0A2S5DZU4_9BURK</name>
<comment type="caution">
    <text evidence="2">The sequence shown here is derived from an EMBL/GenBank/DDBJ whole genome shotgun (WGS) entry which is preliminary data.</text>
</comment>
<reference evidence="2 3" key="1">
    <citation type="submission" date="2018-01" db="EMBL/GenBank/DDBJ databases">
        <title>Successful Treatment of Persistent Burkholderia cepacia Bacteremia with Ceftazidime-Avibactam.</title>
        <authorList>
            <person name="Tamma P."/>
            <person name="Fan Y."/>
            <person name="Bergman Y."/>
            <person name="Sick-Samuels A."/>
            <person name="Hsu A."/>
            <person name="Timp W."/>
            <person name="Simner P."/>
        </authorList>
    </citation>
    <scope>NUCLEOTIDE SEQUENCE [LARGE SCALE GENOMIC DNA]</scope>
    <source>
        <strain evidence="2 3">170816</strain>
    </source>
</reference>
<evidence type="ECO:0000256" key="1">
    <source>
        <dbReference type="SAM" id="SignalP"/>
    </source>
</evidence>
<organism evidence="2 3">
    <name type="scientific">Burkholderia contaminans</name>
    <dbReference type="NCBI Taxonomy" id="488447"/>
    <lineage>
        <taxon>Bacteria</taxon>
        <taxon>Pseudomonadati</taxon>
        <taxon>Pseudomonadota</taxon>
        <taxon>Betaproteobacteria</taxon>
        <taxon>Burkholderiales</taxon>
        <taxon>Burkholderiaceae</taxon>
        <taxon>Burkholderia</taxon>
        <taxon>Burkholderia cepacia complex</taxon>
    </lineage>
</organism>
<dbReference type="SUPFAM" id="SSF56935">
    <property type="entry name" value="Porins"/>
    <property type="match status" value="1"/>
</dbReference>
<dbReference type="AlphaFoldDB" id="A0A2S5DZU4"/>
<feature type="chain" id="PRO_5015417568" description="Lipoprotein" evidence="1">
    <location>
        <begin position="31"/>
        <end position="355"/>
    </location>
</feature>
<dbReference type="Proteomes" id="UP000238655">
    <property type="component" value="Chromosome 1"/>
</dbReference>
<proteinExistence type="predicted"/>
<gene>
    <name evidence="2" type="ORF">C3743_32160</name>
</gene>
<protein>
    <recommendedName>
        <fullName evidence="4">Lipoprotein</fullName>
    </recommendedName>
</protein>
<keyword evidence="1" id="KW-0732">Signal</keyword>